<dbReference type="PANTHER" id="PTHR11538">
    <property type="entry name" value="PHENYLALANYL-TRNA SYNTHETASE"/>
    <property type="match status" value="1"/>
</dbReference>
<dbReference type="SUPFAM" id="SSF54991">
    <property type="entry name" value="Anticodon-binding domain of PheRS"/>
    <property type="match status" value="1"/>
</dbReference>
<dbReference type="SMART" id="SM00256">
    <property type="entry name" value="FBOX"/>
    <property type="match status" value="1"/>
</dbReference>
<protein>
    <recommendedName>
        <fullName evidence="1">F-box domain-containing protein</fullName>
    </recommendedName>
</protein>
<gene>
    <name evidence="2" type="ORF">TBIB3V08_LOCUS1757</name>
</gene>
<organism evidence="2">
    <name type="scientific">Timema bartmani</name>
    <dbReference type="NCBI Taxonomy" id="61472"/>
    <lineage>
        <taxon>Eukaryota</taxon>
        <taxon>Metazoa</taxon>
        <taxon>Ecdysozoa</taxon>
        <taxon>Arthropoda</taxon>
        <taxon>Hexapoda</taxon>
        <taxon>Insecta</taxon>
        <taxon>Pterygota</taxon>
        <taxon>Neoptera</taxon>
        <taxon>Polyneoptera</taxon>
        <taxon>Phasmatodea</taxon>
        <taxon>Timematodea</taxon>
        <taxon>Timematoidea</taxon>
        <taxon>Timematidae</taxon>
        <taxon>Timema</taxon>
    </lineage>
</organism>
<dbReference type="InterPro" id="IPR005121">
    <property type="entry name" value="Fdx_antiC-bd"/>
</dbReference>
<dbReference type="EMBL" id="OD564616">
    <property type="protein sequence ID" value="CAD7439180.1"/>
    <property type="molecule type" value="Genomic_DNA"/>
</dbReference>
<accession>A0A7R9HWU1</accession>
<dbReference type="PANTHER" id="PTHR11538:SF26">
    <property type="entry name" value="FERREDOXIN-FOLD ANTICODON-BINDING DOMAIN-CONTAINING PROTEIN 1"/>
    <property type="match status" value="1"/>
</dbReference>
<dbReference type="AlphaFoldDB" id="A0A7R9HWU1"/>
<dbReference type="InterPro" id="IPR001810">
    <property type="entry name" value="F-box_dom"/>
</dbReference>
<feature type="domain" description="F-box" evidence="1">
    <location>
        <begin position="233"/>
        <end position="279"/>
    </location>
</feature>
<name>A0A7R9HWU1_9NEOP</name>
<dbReference type="SUPFAM" id="SSF81383">
    <property type="entry name" value="F-box domain"/>
    <property type="match status" value="1"/>
</dbReference>
<dbReference type="SUPFAM" id="SSF53335">
    <property type="entry name" value="S-adenosyl-L-methionine-dependent methyltransferases"/>
    <property type="match status" value="1"/>
</dbReference>
<reference evidence="2" key="1">
    <citation type="submission" date="2020-11" db="EMBL/GenBank/DDBJ databases">
        <authorList>
            <person name="Tran Van P."/>
        </authorList>
    </citation>
    <scope>NUCLEOTIDE SEQUENCE</scope>
</reference>
<evidence type="ECO:0000313" key="2">
    <source>
        <dbReference type="EMBL" id="CAD7439180.1"/>
    </source>
</evidence>
<dbReference type="Pfam" id="PF00646">
    <property type="entry name" value="F-box"/>
    <property type="match status" value="1"/>
</dbReference>
<dbReference type="Gene3D" id="3.30.70.380">
    <property type="entry name" value="Ferrodoxin-fold anticodon-binding domain"/>
    <property type="match status" value="1"/>
</dbReference>
<dbReference type="InterPro" id="IPR036690">
    <property type="entry name" value="Fdx_antiC-bd_sf"/>
</dbReference>
<dbReference type="CDD" id="cd09917">
    <property type="entry name" value="F-box_SF"/>
    <property type="match status" value="1"/>
</dbReference>
<dbReference type="GO" id="GO:0070042">
    <property type="term" value="F:rRNA (uridine-N3-)-methyltransferase activity"/>
    <property type="evidence" value="ECO:0007669"/>
    <property type="project" value="InterPro"/>
</dbReference>
<dbReference type="InterPro" id="IPR029063">
    <property type="entry name" value="SAM-dependent_MTases_sf"/>
</dbReference>
<dbReference type="Pfam" id="PF10354">
    <property type="entry name" value="BMT5-like"/>
    <property type="match status" value="1"/>
</dbReference>
<sequence>MICRLSVKCSCFVGVQLSYGRERKCLIKQNPHITSATSWTNKPLQDIQVLAARNGAFKNHPSASCEIPKLWSASDDLSLPGSEINDQFVTILFLLIVESGFTPADLTAELTLKNDVKLKLSRSDALKHGLVGWRECDSYNFNLVLRTFPEPVCRLVVIPTQAMLIVNLVCADQDVPAFATVMDPHYYITEIKDVSSLDRDFKCQHLKELSMELKDKLAVPVRSYILNKKGILNASLLGVPFEVVWKILEFLNTFDKLRMSETCRSLHNAVWAKYTLEELKEAKNKEFKRYLFLSGEHILLVGEGNFSFAVDLVKLGKCLKITATCLEAEICVEPGRSNVHYLDKRGVRVLFGVDGTKLTDHPQLKNETFSKILFNFPHVGGKMKIHLNRKLLCSFFKSAACLLSPGGRVIVSLCRGQGGTPADVPRRAWSDSWQVVEMAAHGDLVLSQVEPFHQHVFPGYTCVGYRSRNIGFHLEGALVHVFRSTNDPCPAAPVEEWLNRTQLHTLETNCGRVKCSTVHLEMYLSNPLPTPHSPAHFVCEQFKTFVESRKCDQSSGDYLNVKIISCDEIPIFVARHVSSESPDLFSLRRSLFEVLEHVLPLVGKDPTQVSVYCGLSFNPTSGDFSLPPAVPQLLSVGYSAQHLCSDYVDYLSFLFNSKDSYICITEPSPTCWSFGEWEIVSSSRTIYRKVSQPADSIVVCEQLSIRHCDITAFVEVMNVGDLAQKLFTVDDWRELWAEDVHVNTSGQCPLLTRASLYPRRYKFDICLSYDPTFPTTEFYDVLWQVAGKIVTNVELVNEYVSAADNFRSRCYRITYQCFDKALFRERVVDIHQNVIGRVLSAKLGLTVC</sequence>
<dbReference type="InterPro" id="IPR019446">
    <property type="entry name" value="BMT5-like"/>
</dbReference>
<dbReference type="PROSITE" id="PS50181">
    <property type="entry name" value="FBOX"/>
    <property type="match status" value="1"/>
</dbReference>
<dbReference type="GO" id="GO:0005737">
    <property type="term" value="C:cytoplasm"/>
    <property type="evidence" value="ECO:0007669"/>
    <property type="project" value="TreeGrafter"/>
</dbReference>
<dbReference type="SMART" id="SM00896">
    <property type="entry name" value="FDX-ACB"/>
    <property type="match status" value="1"/>
</dbReference>
<dbReference type="Gene3D" id="3.40.1000.30">
    <property type="match status" value="1"/>
</dbReference>
<proteinExistence type="predicted"/>
<dbReference type="GO" id="GO:0070475">
    <property type="term" value="P:rRNA base methylation"/>
    <property type="evidence" value="ECO:0007669"/>
    <property type="project" value="InterPro"/>
</dbReference>
<evidence type="ECO:0000259" key="1">
    <source>
        <dbReference type="PROSITE" id="PS50181"/>
    </source>
</evidence>
<dbReference type="InterPro" id="IPR036047">
    <property type="entry name" value="F-box-like_dom_sf"/>
</dbReference>